<sequence length="331" mass="36434">MADISRLEDRDFSALMKSLGPRRTPPKVTTALEYRATANAFIGSLVSRHPIPDNVIETKHTITSYDGAKVDIYHFIREDGIAKKEEPQPALLYAHGGGIIACDIDTVSRSLAAQHAFDFGVQCFAVDYRMAPEFPFPTPLEDCFAALKWLLEQSQSLNVDSKRIILIGDSGGGNLMAGLSLLARDRGVSPRPAKQILIYPMLDDRSPDIAASRPDDPRNQYFSGYINMTKVCWDAYLGNTTATTLNADAKPYACPARAEVLAGLPPTYIDVGSLDLFRDEGLGFASKLVAANVDVEFHLYDGVPHCFDLIARDIPITRNATENRRRAIRSV</sequence>
<dbReference type="GO" id="GO:0016787">
    <property type="term" value="F:hydrolase activity"/>
    <property type="evidence" value="ECO:0007669"/>
    <property type="project" value="UniProtKB-KW"/>
</dbReference>
<dbReference type="AlphaFoldDB" id="A0A0U1M2L5"/>
<name>A0A0U1M2L5_TALIS</name>
<accession>A0A0U1M2L5</accession>
<evidence type="ECO:0000256" key="1">
    <source>
        <dbReference type="ARBA" id="ARBA00022801"/>
    </source>
</evidence>
<reference evidence="3 4" key="1">
    <citation type="submission" date="2015-04" db="EMBL/GenBank/DDBJ databases">
        <authorList>
            <person name="Syromyatnikov M.Y."/>
            <person name="Popov V.N."/>
        </authorList>
    </citation>
    <scope>NUCLEOTIDE SEQUENCE [LARGE SCALE GENOMIC DNA]</scope>
    <source>
        <strain evidence="3">WF-38-12</strain>
    </source>
</reference>
<dbReference type="Gene3D" id="3.40.50.1820">
    <property type="entry name" value="alpha/beta hydrolase"/>
    <property type="match status" value="1"/>
</dbReference>
<evidence type="ECO:0000313" key="3">
    <source>
        <dbReference type="EMBL" id="CRG89221.1"/>
    </source>
</evidence>
<evidence type="ECO:0000259" key="2">
    <source>
        <dbReference type="Pfam" id="PF07859"/>
    </source>
</evidence>
<evidence type="ECO:0000313" key="4">
    <source>
        <dbReference type="Proteomes" id="UP000054383"/>
    </source>
</evidence>
<gene>
    <name evidence="3" type="ORF">PISL3812_06257</name>
</gene>
<proteinExistence type="predicted"/>
<organism evidence="3 4">
    <name type="scientific">Talaromyces islandicus</name>
    <name type="common">Penicillium islandicum</name>
    <dbReference type="NCBI Taxonomy" id="28573"/>
    <lineage>
        <taxon>Eukaryota</taxon>
        <taxon>Fungi</taxon>
        <taxon>Dikarya</taxon>
        <taxon>Ascomycota</taxon>
        <taxon>Pezizomycotina</taxon>
        <taxon>Eurotiomycetes</taxon>
        <taxon>Eurotiomycetidae</taxon>
        <taxon>Eurotiales</taxon>
        <taxon>Trichocomaceae</taxon>
        <taxon>Talaromyces</taxon>
        <taxon>Talaromyces sect. Islandici</taxon>
    </lineage>
</organism>
<dbReference type="OrthoDB" id="4217899at2759"/>
<dbReference type="Proteomes" id="UP000054383">
    <property type="component" value="Unassembled WGS sequence"/>
</dbReference>
<dbReference type="SUPFAM" id="SSF53474">
    <property type="entry name" value="alpha/beta-Hydrolases"/>
    <property type="match status" value="1"/>
</dbReference>
<dbReference type="EMBL" id="CVMT01000006">
    <property type="protein sequence ID" value="CRG89221.1"/>
    <property type="molecule type" value="Genomic_DNA"/>
</dbReference>
<dbReference type="OMA" id="GTHDLFH"/>
<dbReference type="PANTHER" id="PTHR48081:SF8">
    <property type="entry name" value="ALPHA_BETA HYDROLASE FOLD-3 DOMAIN-CONTAINING PROTEIN-RELATED"/>
    <property type="match status" value="1"/>
</dbReference>
<protein>
    <recommendedName>
        <fullName evidence="2">Alpha/beta hydrolase fold-3 domain-containing protein</fullName>
    </recommendedName>
</protein>
<dbReference type="InterPro" id="IPR050300">
    <property type="entry name" value="GDXG_lipolytic_enzyme"/>
</dbReference>
<dbReference type="Pfam" id="PF07859">
    <property type="entry name" value="Abhydrolase_3"/>
    <property type="match status" value="1"/>
</dbReference>
<dbReference type="STRING" id="28573.A0A0U1M2L5"/>
<dbReference type="InterPro" id="IPR029058">
    <property type="entry name" value="AB_hydrolase_fold"/>
</dbReference>
<dbReference type="PANTHER" id="PTHR48081">
    <property type="entry name" value="AB HYDROLASE SUPERFAMILY PROTEIN C4A8.06C"/>
    <property type="match status" value="1"/>
</dbReference>
<dbReference type="InterPro" id="IPR013094">
    <property type="entry name" value="AB_hydrolase_3"/>
</dbReference>
<keyword evidence="4" id="KW-1185">Reference proteome</keyword>
<keyword evidence="1" id="KW-0378">Hydrolase</keyword>
<feature type="domain" description="Alpha/beta hydrolase fold-3" evidence="2">
    <location>
        <begin position="91"/>
        <end position="307"/>
    </location>
</feature>